<proteinExistence type="predicted"/>
<reference evidence="2" key="1">
    <citation type="submission" date="2019-06" db="EMBL/GenBank/DDBJ databases">
        <authorList>
            <person name="Broberg M."/>
        </authorList>
    </citation>
    <scope>NUCLEOTIDE SEQUENCE [LARGE SCALE GENOMIC DNA]</scope>
</reference>
<dbReference type="EMBL" id="CABFOC020000002">
    <property type="protein sequence ID" value="CAH0039139.1"/>
    <property type="molecule type" value="Genomic_DNA"/>
</dbReference>
<sequence length="61" mass="6177">MASVVLGSIFLVRDSDLLACCHGSRRASMARGAAAAGWNLGFVRGGNGDAEEHGAALGQMS</sequence>
<evidence type="ECO:0000313" key="1">
    <source>
        <dbReference type="EMBL" id="CAH0039139.1"/>
    </source>
</evidence>
<comment type="caution">
    <text evidence="1">The sequence shown here is derived from an EMBL/GenBank/DDBJ whole genome shotgun (WGS) entry which is preliminary data.</text>
</comment>
<organism evidence="1 2">
    <name type="scientific">Clonostachys solani</name>
    <dbReference type="NCBI Taxonomy" id="160281"/>
    <lineage>
        <taxon>Eukaryota</taxon>
        <taxon>Fungi</taxon>
        <taxon>Dikarya</taxon>
        <taxon>Ascomycota</taxon>
        <taxon>Pezizomycotina</taxon>
        <taxon>Sordariomycetes</taxon>
        <taxon>Hypocreomycetidae</taxon>
        <taxon>Hypocreales</taxon>
        <taxon>Bionectriaceae</taxon>
        <taxon>Clonostachys</taxon>
    </lineage>
</organism>
<keyword evidence="2" id="KW-1185">Reference proteome</keyword>
<accession>A0A9N9VYI3</accession>
<dbReference type="Proteomes" id="UP000775872">
    <property type="component" value="Unassembled WGS sequence"/>
</dbReference>
<dbReference type="AlphaFoldDB" id="A0A9N9VYI3"/>
<gene>
    <name evidence="1" type="ORF">CSOL1703_00003452</name>
</gene>
<name>A0A9N9VYI3_9HYPO</name>
<protein>
    <submittedName>
        <fullName evidence="1">Uncharacterized protein</fullName>
    </submittedName>
</protein>
<evidence type="ECO:0000313" key="2">
    <source>
        <dbReference type="Proteomes" id="UP000775872"/>
    </source>
</evidence>
<reference evidence="1 2" key="2">
    <citation type="submission" date="2021-10" db="EMBL/GenBank/DDBJ databases">
        <authorList>
            <person name="Piombo E."/>
        </authorList>
    </citation>
    <scope>NUCLEOTIDE SEQUENCE [LARGE SCALE GENOMIC DNA]</scope>
</reference>